<feature type="domain" description="Di-haem cytochrome c peroxidase" evidence="3">
    <location>
        <begin position="2"/>
        <end position="147"/>
    </location>
</feature>
<keyword evidence="5" id="KW-1185">Reference proteome</keyword>
<proteinExistence type="predicted"/>
<organism evidence="4 5">
    <name type="scientific">Microvirga makkahensis</name>
    <dbReference type="NCBI Taxonomy" id="1128670"/>
    <lineage>
        <taxon>Bacteria</taxon>
        <taxon>Pseudomonadati</taxon>
        <taxon>Pseudomonadota</taxon>
        <taxon>Alphaproteobacteria</taxon>
        <taxon>Hyphomicrobiales</taxon>
        <taxon>Methylobacteriaceae</taxon>
        <taxon>Microvirga</taxon>
    </lineage>
</organism>
<dbReference type="AlphaFoldDB" id="A0A7X3MNG9"/>
<comment type="subcellular location">
    <subcellularLocation>
        <location evidence="1">Cell envelope</location>
    </subcellularLocation>
</comment>
<dbReference type="RefSeq" id="WP_160882870.1">
    <property type="nucleotide sequence ID" value="NZ_WURB01000001.1"/>
</dbReference>
<accession>A0A7X3MNG9</accession>
<evidence type="ECO:0000313" key="4">
    <source>
        <dbReference type="EMBL" id="MXQ10284.1"/>
    </source>
</evidence>
<dbReference type="InterPro" id="IPR036909">
    <property type="entry name" value="Cyt_c-like_dom_sf"/>
</dbReference>
<dbReference type="InterPro" id="IPR051395">
    <property type="entry name" value="Cytochrome_c_Peroxidase/MauG"/>
</dbReference>
<dbReference type="InterPro" id="IPR004852">
    <property type="entry name" value="Di-haem_cyt_c_peroxidsae"/>
</dbReference>
<dbReference type="SUPFAM" id="SSF46626">
    <property type="entry name" value="Cytochrome c"/>
    <property type="match status" value="2"/>
</dbReference>
<dbReference type="Pfam" id="PF03150">
    <property type="entry name" value="CCP_MauG"/>
    <property type="match status" value="1"/>
</dbReference>
<dbReference type="GO" id="GO:0030313">
    <property type="term" value="C:cell envelope"/>
    <property type="evidence" value="ECO:0007669"/>
    <property type="project" value="UniProtKB-SubCell"/>
</dbReference>
<protein>
    <submittedName>
        <fullName evidence="4">Tryptophan tryptophylquinone biosynthesis enzyme MauG</fullName>
    </submittedName>
</protein>
<dbReference type="PANTHER" id="PTHR30600">
    <property type="entry name" value="CYTOCHROME C PEROXIDASE-RELATED"/>
    <property type="match status" value="1"/>
</dbReference>
<sequence>MRLGATLFEDTRLSGSGDVSCSTCHQAEPSFSDGVDRHLGLDGKPLDRRTPPLWNMAWGLSWFWDGRAPSLEAQAAGPVENKREMGGDLRRAIETLAADPLMRKSFAAAFPEDPAVTRDSLTKALAALARILVSPETRFDRWVKGDDRALDQDEIAGLSLFVGKARCVACHQGWRFTDEAFHDIGLPSSDKERGPVLGAKAADQAFRTPSPRERVWSAPYMHDGSLSPPSRTGWTIMRQVS</sequence>
<dbReference type="GO" id="GO:0009055">
    <property type="term" value="F:electron transfer activity"/>
    <property type="evidence" value="ECO:0007669"/>
    <property type="project" value="InterPro"/>
</dbReference>
<evidence type="ECO:0000313" key="5">
    <source>
        <dbReference type="Proteomes" id="UP000436483"/>
    </source>
</evidence>
<evidence type="ECO:0000256" key="2">
    <source>
        <dbReference type="ARBA" id="ARBA00023002"/>
    </source>
</evidence>
<dbReference type="OrthoDB" id="9805202at2"/>
<dbReference type="GO" id="GO:0020037">
    <property type="term" value="F:heme binding"/>
    <property type="evidence" value="ECO:0007669"/>
    <property type="project" value="InterPro"/>
</dbReference>
<reference evidence="4 5" key="2">
    <citation type="submission" date="2020-01" db="EMBL/GenBank/DDBJ databases">
        <title>Microvirga sp. nov., an arsenate reduction bacterium isolated from Tibet hotspring sediments.</title>
        <authorList>
            <person name="Xian W.-D."/>
            <person name="Li W.-J."/>
        </authorList>
    </citation>
    <scope>NUCLEOTIDE SEQUENCE [LARGE SCALE GENOMIC DNA]</scope>
    <source>
        <strain evidence="4 5">KCTC 23863</strain>
    </source>
</reference>
<keyword evidence="2" id="KW-0560">Oxidoreductase</keyword>
<name>A0A7X3MNG9_9HYPH</name>
<dbReference type="Gene3D" id="1.10.760.10">
    <property type="entry name" value="Cytochrome c-like domain"/>
    <property type="match status" value="2"/>
</dbReference>
<dbReference type="Proteomes" id="UP000436483">
    <property type="component" value="Unassembled WGS sequence"/>
</dbReference>
<dbReference type="GO" id="GO:0004130">
    <property type="term" value="F:cytochrome-c peroxidase activity"/>
    <property type="evidence" value="ECO:0007669"/>
    <property type="project" value="TreeGrafter"/>
</dbReference>
<evidence type="ECO:0000256" key="1">
    <source>
        <dbReference type="ARBA" id="ARBA00004196"/>
    </source>
</evidence>
<comment type="caution">
    <text evidence="4">The sequence shown here is derived from an EMBL/GenBank/DDBJ whole genome shotgun (WGS) entry which is preliminary data.</text>
</comment>
<dbReference type="EMBL" id="WURB01000001">
    <property type="protein sequence ID" value="MXQ10284.1"/>
    <property type="molecule type" value="Genomic_DNA"/>
</dbReference>
<gene>
    <name evidence="4" type="ORF">GR328_02205</name>
</gene>
<evidence type="ECO:0000259" key="3">
    <source>
        <dbReference type="Pfam" id="PF03150"/>
    </source>
</evidence>
<reference evidence="4 5" key="1">
    <citation type="submission" date="2019-12" db="EMBL/GenBank/DDBJ databases">
        <authorList>
            <person name="Yuan C.-G."/>
        </authorList>
    </citation>
    <scope>NUCLEOTIDE SEQUENCE [LARGE SCALE GENOMIC DNA]</scope>
    <source>
        <strain evidence="4 5">KCTC 23863</strain>
    </source>
</reference>